<dbReference type="GO" id="GO:0016746">
    <property type="term" value="F:acyltransferase activity"/>
    <property type="evidence" value="ECO:0007669"/>
    <property type="project" value="UniProtKB-KW"/>
</dbReference>
<dbReference type="Proteomes" id="UP001601059">
    <property type="component" value="Unassembled WGS sequence"/>
</dbReference>
<keyword evidence="1" id="KW-0808">Transferase</keyword>
<dbReference type="Pfam" id="PF12746">
    <property type="entry name" value="GNAT_acetyltran"/>
    <property type="match status" value="1"/>
</dbReference>
<dbReference type="RefSeq" id="WP_389364299.1">
    <property type="nucleotide sequence ID" value="NZ_JBIACK010000017.1"/>
</dbReference>
<name>A0ABW6KHG3_9BACI</name>
<protein>
    <submittedName>
        <fullName evidence="1">GNAT family N-acetyltransferase</fullName>
        <ecNumber evidence="1">2.3.1.-</ecNumber>
    </submittedName>
</protein>
<evidence type="ECO:0000313" key="2">
    <source>
        <dbReference type="Proteomes" id="UP001601059"/>
    </source>
</evidence>
<organism evidence="1 2">
    <name type="scientific">Cytobacillus spartinae</name>
    <dbReference type="NCBI Taxonomy" id="3299023"/>
    <lineage>
        <taxon>Bacteria</taxon>
        <taxon>Bacillati</taxon>
        <taxon>Bacillota</taxon>
        <taxon>Bacilli</taxon>
        <taxon>Bacillales</taxon>
        <taxon>Bacillaceae</taxon>
        <taxon>Cytobacillus</taxon>
    </lineage>
</organism>
<accession>A0ABW6KHG3</accession>
<gene>
    <name evidence="1" type="ORF">ACFYKX_23760</name>
</gene>
<dbReference type="EMBL" id="JBIACK010000017">
    <property type="protein sequence ID" value="MFE8703586.1"/>
    <property type="molecule type" value="Genomic_DNA"/>
</dbReference>
<dbReference type="Gene3D" id="3.40.630.30">
    <property type="match status" value="1"/>
</dbReference>
<dbReference type="InterPro" id="IPR027365">
    <property type="entry name" value="GNAT_acetyltra_YdfB-like"/>
</dbReference>
<keyword evidence="2" id="KW-1185">Reference proteome</keyword>
<keyword evidence="1" id="KW-0012">Acyltransferase</keyword>
<evidence type="ECO:0000313" key="1">
    <source>
        <dbReference type="EMBL" id="MFE8703586.1"/>
    </source>
</evidence>
<proteinExistence type="predicted"/>
<sequence>MCEFAKQHNWFILPRWDCDIKNVGSIKLAEKLGFHTPREYGVYSLEHVN</sequence>
<dbReference type="EC" id="2.3.1.-" evidence="1"/>
<reference evidence="1 2" key="1">
    <citation type="submission" date="2024-08" db="EMBL/GenBank/DDBJ databases">
        <title>Two novel Cytobacillus novel species.</title>
        <authorList>
            <person name="Liu G."/>
        </authorList>
    </citation>
    <scope>NUCLEOTIDE SEQUENCE [LARGE SCALE GENOMIC DNA]</scope>
    <source>
        <strain evidence="1 2">FJAT-54145</strain>
    </source>
</reference>
<comment type="caution">
    <text evidence="1">The sequence shown here is derived from an EMBL/GenBank/DDBJ whole genome shotgun (WGS) entry which is preliminary data.</text>
</comment>